<dbReference type="PROSITE" id="PS51257">
    <property type="entry name" value="PROKAR_LIPOPROTEIN"/>
    <property type="match status" value="1"/>
</dbReference>
<organism evidence="2">
    <name type="scientific">viral metagenome</name>
    <dbReference type="NCBI Taxonomy" id="1070528"/>
    <lineage>
        <taxon>unclassified sequences</taxon>
        <taxon>metagenomes</taxon>
        <taxon>organismal metagenomes</taxon>
    </lineage>
</organism>
<keyword evidence="1" id="KW-0472">Membrane</keyword>
<evidence type="ECO:0000313" key="2">
    <source>
        <dbReference type="EMBL" id="QHT75884.1"/>
    </source>
</evidence>
<dbReference type="EMBL" id="MN739884">
    <property type="protein sequence ID" value="QHT75884.1"/>
    <property type="molecule type" value="Genomic_DNA"/>
</dbReference>
<protein>
    <submittedName>
        <fullName evidence="2">Uncharacterized protein</fullName>
    </submittedName>
</protein>
<proteinExistence type="predicted"/>
<dbReference type="AlphaFoldDB" id="A0A6C0H5R3"/>
<sequence>MDIIIGKYKIKLGVLLIILFLFWIMSGHLICGCSKIGMMEGFKLLSNMTKEGFSGAKNLSYIPDISYVNDPPINTKYWDNPANLPPPDISKFSDFQDPKYLLDHGELSIVAATKFSPNCCANLPAYSNSSGCACLNMDQFNYLRERGGNNKPYSEY</sequence>
<name>A0A6C0H5R3_9ZZZZ</name>
<feature type="transmembrane region" description="Helical" evidence="1">
    <location>
        <begin position="12"/>
        <end position="30"/>
    </location>
</feature>
<reference evidence="2" key="1">
    <citation type="journal article" date="2020" name="Nature">
        <title>Giant virus diversity and host interactions through global metagenomics.</title>
        <authorList>
            <person name="Schulz F."/>
            <person name="Roux S."/>
            <person name="Paez-Espino D."/>
            <person name="Jungbluth S."/>
            <person name="Walsh D.A."/>
            <person name="Denef V.J."/>
            <person name="McMahon K.D."/>
            <person name="Konstantinidis K.T."/>
            <person name="Eloe-Fadrosh E.A."/>
            <person name="Kyrpides N.C."/>
            <person name="Woyke T."/>
        </authorList>
    </citation>
    <scope>NUCLEOTIDE SEQUENCE</scope>
    <source>
        <strain evidence="2">GVMAG-M-3300023179-71</strain>
    </source>
</reference>
<keyword evidence="1" id="KW-0812">Transmembrane</keyword>
<accession>A0A6C0H5R3</accession>
<keyword evidence="1" id="KW-1133">Transmembrane helix</keyword>
<evidence type="ECO:0000256" key="1">
    <source>
        <dbReference type="SAM" id="Phobius"/>
    </source>
</evidence>